<feature type="compositionally biased region" description="Polar residues" evidence="1">
    <location>
        <begin position="263"/>
        <end position="279"/>
    </location>
</feature>
<organism evidence="3 4">
    <name type="scientific">Cryptococcus depauperatus CBS 7841</name>
    <dbReference type="NCBI Taxonomy" id="1295531"/>
    <lineage>
        <taxon>Eukaryota</taxon>
        <taxon>Fungi</taxon>
        <taxon>Dikarya</taxon>
        <taxon>Basidiomycota</taxon>
        <taxon>Agaricomycotina</taxon>
        <taxon>Tremellomycetes</taxon>
        <taxon>Tremellales</taxon>
        <taxon>Cryptococcaceae</taxon>
        <taxon>Cryptococcus</taxon>
    </lineage>
</organism>
<dbReference type="InterPro" id="IPR018808">
    <property type="entry name" value="Muniscin_C"/>
</dbReference>
<feature type="compositionally biased region" description="Polar residues" evidence="1">
    <location>
        <begin position="1"/>
        <end position="36"/>
    </location>
</feature>
<feature type="region of interest" description="Disordered" evidence="1">
    <location>
        <begin position="125"/>
        <end position="214"/>
    </location>
</feature>
<feature type="compositionally biased region" description="Polar residues" evidence="1">
    <location>
        <begin position="126"/>
        <end position="174"/>
    </location>
</feature>
<dbReference type="EMBL" id="CP143791">
    <property type="protein sequence ID" value="WVN90997.1"/>
    <property type="molecule type" value="Genomic_DNA"/>
</dbReference>
<gene>
    <name evidence="3" type="ORF">L203_106243</name>
</gene>
<feature type="domain" description="MHD" evidence="2">
    <location>
        <begin position="317"/>
        <end position="571"/>
    </location>
</feature>
<sequence length="574" mass="61221">MATSSATHDFSPRASTPRVNGTSATANTSAPGSSFASGFKSMLGRTKTMSARNRSGSNAASTRSGTRENFGVIGEEPPRVPDMSHVSFCVASQTLIDQAPHVDEEGFSVAPADRHRGPWEDPNLNIPVSSDMDSPTATANSTNVSKMGQATSSTSDASQEDTISPTLQNQQPRLNLSLAPQPIQESEEERQAALAKMQKTLQLPPSQPSRRSTIARGRRDVRNTMFAGSTDEGTIAGAGATAGLAAFASPKFAEPEEQLVESPKSTRFNTQSSFDVPSQSPLVRRTSLSSVSSNNPFDSPGTAAAMTPPIVSSSSDHPGLRANMSEHINVIFRNKEIAKFQIAGEIHLSLRPVETASLTGPIHICLSAFERLEKIAPNPAYLAQVPDKPGEYFLNAEMLAAATTKGAPGGRGILLFKYVVHVQPGKEFAHLPLILDPAFQCKSGETRMILHYHLNSSSTISSLSNVNFAASFAPGPSVVNVQAKPTGGVWSPLTRRIQWKLDELPSDGKIIAKFLTEGEDSMSPIGIQAAWAVEGKLISGLGIDIVSGEIEGNWKFDEIRKSTTTGKYLVEPVV</sequence>
<dbReference type="AlphaFoldDB" id="A0AAJ8JYU0"/>
<dbReference type="PROSITE" id="PS51072">
    <property type="entry name" value="MHD"/>
    <property type="match status" value="1"/>
</dbReference>
<evidence type="ECO:0000313" key="3">
    <source>
        <dbReference type="EMBL" id="WVN90997.1"/>
    </source>
</evidence>
<name>A0AAJ8JYU0_9TREE</name>
<evidence type="ECO:0000259" key="2">
    <source>
        <dbReference type="PROSITE" id="PS51072"/>
    </source>
</evidence>
<dbReference type="KEGG" id="cdep:91090451"/>
<keyword evidence="4" id="KW-1185">Reference proteome</keyword>
<feature type="region of interest" description="Disordered" evidence="1">
    <location>
        <begin position="287"/>
        <end position="307"/>
    </location>
</feature>
<dbReference type="InterPro" id="IPR028565">
    <property type="entry name" value="MHD"/>
</dbReference>
<evidence type="ECO:0000256" key="1">
    <source>
        <dbReference type="SAM" id="MobiDB-lite"/>
    </source>
</evidence>
<reference evidence="3" key="3">
    <citation type="submission" date="2024-01" db="EMBL/GenBank/DDBJ databases">
        <authorList>
            <person name="Coelho M.A."/>
            <person name="David-Palma M."/>
            <person name="Shea T."/>
            <person name="Sun S."/>
            <person name="Cuomo C.A."/>
            <person name="Heitman J."/>
        </authorList>
    </citation>
    <scope>NUCLEOTIDE SEQUENCE</scope>
    <source>
        <strain evidence="3">CBS 7841</strain>
    </source>
</reference>
<dbReference type="GeneID" id="91090451"/>
<dbReference type="Pfam" id="PF10291">
    <property type="entry name" value="muHD"/>
    <property type="match status" value="1"/>
</dbReference>
<proteinExistence type="predicted"/>
<reference evidence="3" key="2">
    <citation type="journal article" date="2022" name="Elife">
        <title>Obligate sexual reproduction of a homothallic fungus closely related to the Cryptococcus pathogenic species complex.</title>
        <authorList>
            <person name="Passer A.R."/>
            <person name="Clancey S.A."/>
            <person name="Shea T."/>
            <person name="David-Palma M."/>
            <person name="Averette A.F."/>
            <person name="Boekhout T."/>
            <person name="Porcel B.M."/>
            <person name="Nowrousian M."/>
            <person name="Cuomo C.A."/>
            <person name="Sun S."/>
            <person name="Heitman J."/>
            <person name="Coelho M.A."/>
        </authorList>
    </citation>
    <scope>NUCLEOTIDE SEQUENCE</scope>
    <source>
        <strain evidence="3">CBS 7841</strain>
    </source>
</reference>
<protein>
    <recommendedName>
        <fullName evidence="2">MHD domain-containing protein</fullName>
    </recommendedName>
</protein>
<feature type="compositionally biased region" description="Polar residues" evidence="1">
    <location>
        <begin position="199"/>
        <end position="212"/>
    </location>
</feature>
<feature type="region of interest" description="Disordered" evidence="1">
    <location>
        <begin position="262"/>
        <end position="281"/>
    </location>
</feature>
<feature type="compositionally biased region" description="Low complexity" evidence="1">
    <location>
        <begin position="50"/>
        <end position="64"/>
    </location>
</feature>
<dbReference type="RefSeq" id="XP_066071697.1">
    <property type="nucleotide sequence ID" value="XM_066215600.1"/>
</dbReference>
<dbReference type="Proteomes" id="UP000094043">
    <property type="component" value="Chromosome 8"/>
</dbReference>
<evidence type="ECO:0000313" key="4">
    <source>
        <dbReference type="Proteomes" id="UP000094043"/>
    </source>
</evidence>
<accession>A0AAJ8JYU0</accession>
<feature type="region of interest" description="Disordered" evidence="1">
    <location>
        <begin position="1"/>
        <end position="69"/>
    </location>
</feature>
<reference evidence="3" key="1">
    <citation type="submission" date="2016-06" db="EMBL/GenBank/DDBJ databases">
        <authorList>
            <person name="Cuomo C."/>
            <person name="Litvintseva A."/>
            <person name="Heitman J."/>
            <person name="Chen Y."/>
            <person name="Sun S."/>
            <person name="Springer D."/>
            <person name="Dromer F."/>
            <person name="Young S."/>
            <person name="Zeng Q."/>
            <person name="Chapman S."/>
            <person name="Gujja S."/>
            <person name="Saif S."/>
            <person name="Birren B."/>
        </authorList>
    </citation>
    <scope>NUCLEOTIDE SEQUENCE</scope>
    <source>
        <strain evidence="3">CBS 7841</strain>
    </source>
</reference>
<feature type="compositionally biased region" description="Low complexity" evidence="1">
    <location>
        <begin position="287"/>
        <end position="296"/>
    </location>
</feature>